<feature type="transmembrane region" description="Helical" evidence="7">
    <location>
        <begin position="238"/>
        <end position="258"/>
    </location>
</feature>
<evidence type="ECO:0000256" key="4">
    <source>
        <dbReference type="ARBA" id="ARBA00022989"/>
    </source>
</evidence>
<dbReference type="EMBL" id="CM035422">
    <property type="protein sequence ID" value="KAH7373643.1"/>
    <property type="molecule type" value="Genomic_DNA"/>
</dbReference>
<evidence type="ECO:0000256" key="6">
    <source>
        <dbReference type="SAM" id="MobiDB-lite"/>
    </source>
</evidence>
<evidence type="ECO:0000259" key="9">
    <source>
        <dbReference type="Pfam" id="PF06814"/>
    </source>
</evidence>
<comment type="subcellular location">
    <subcellularLocation>
        <location evidence="1">Membrane</location>
        <topology evidence="1">Multi-pass membrane protein</topology>
    </subcellularLocation>
</comment>
<gene>
    <name evidence="10" type="ORF">KP509_17G066800</name>
</gene>
<evidence type="ECO:0000256" key="1">
    <source>
        <dbReference type="ARBA" id="ARBA00004141"/>
    </source>
</evidence>
<feature type="region of interest" description="Disordered" evidence="6">
    <location>
        <begin position="474"/>
        <end position="508"/>
    </location>
</feature>
<dbReference type="Pfam" id="PF06814">
    <property type="entry name" value="GOST_TM"/>
    <property type="match status" value="1"/>
</dbReference>
<reference evidence="10" key="1">
    <citation type="submission" date="2021-08" db="EMBL/GenBank/DDBJ databases">
        <title>WGS assembly of Ceratopteris richardii.</title>
        <authorList>
            <person name="Marchant D.B."/>
            <person name="Chen G."/>
            <person name="Jenkins J."/>
            <person name="Shu S."/>
            <person name="Leebens-Mack J."/>
            <person name="Grimwood J."/>
            <person name="Schmutz J."/>
            <person name="Soltis P."/>
            <person name="Soltis D."/>
            <person name="Chen Z.-H."/>
        </authorList>
    </citation>
    <scope>NUCLEOTIDE SEQUENCE</scope>
    <source>
        <strain evidence="10">Whitten #5841</strain>
        <tissue evidence="10">Leaf</tissue>
    </source>
</reference>
<feature type="signal peptide" evidence="8">
    <location>
        <begin position="1"/>
        <end position="22"/>
    </location>
</feature>
<feature type="transmembrane region" description="Helical" evidence="7">
    <location>
        <begin position="273"/>
        <end position="301"/>
    </location>
</feature>
<keyword evidence="11" id="KW-1185">Reference proteome</keyword>
<keyword evidence="4 7" id="KW-1133">Transmembrane helix</keyword>
<dbReference type="OMA" id="GMCETAL"/>
<dbReference type="InterPro" id="IPR009637">
    <property type="entry name" value="GPR107/GPR108-like"/>
</dbReference>
<feature type="transmembrane region" description="Helical" evidence="7">
    <location>
        <begin position="423"/>
        <end position="445"/>
    </location>
</feature>
<keyword evidence="2 7" id="KW-0812">Transmembrane</keyword>
<dbReference type="AlphaFoldDB" id="A0A8T2SWH5"/>
<feature type="transmembrane region" description="Helical" evidence="7">
    <location>
        <begin position="209"/>
        <end position="226"/>
    </location>
</feature>
<accession>A0A8T2SWH5</accession>
<dbReference type="GO" id="GO:0005794">
    <property type="term" value="C:Golgi apparatus"/>
    <property type="evidence" value="ECO:0007669"/>
    <property type="project" value="TreeGrafter"/>
</dbReference>
<organism evidence="10 11">
    <name type="scientific">Ceratopteris richardii</name>
    <name type="common">Triangle waterfern</name>
    <dbReference type="NCBI Taxonomy" id="49495"/>
    <lineage>
        <taxon>Eukaryota</taxon>
        <taxon>Viridiplantae</taxon>
        <taxon>Streptophyta</taxon>
        <taxon>Embryophyta</taxon>
        <taxon>Tracheophyta</taxon>
        <taxon>Polypodiopsida</taxon>
        <taxon>Polypodiidae</taxon>
        <taxon>Polypodiales</taxon>
        <taxon>Pteridineae</taxon>
        <taxon>Pteridaceae</taxon>
        <taxon>Parkerioideae</taxon>
        <taxon>Ceratopteris</taxon>
    </lineage>
</organism>
<evidence type="ECO:0000256" key="5">
    <source>
        <dbReference type="ARBA" id="ARBA00023136"/>
    </source>
</evidence>
<dbReference type="OrthoDB" id="19932at2759"/>
<evidence type="ECO:0000256" key="3">
    <source>
        <dbReference type="ARBA" id="ARBA00022729"/>
    </source>
</evidence>
<proteinExistence type="predicted"/>
<name>A0A8T2SWH5_CERRI</name>
<feature type="domain" description="GOST seven transmembrane" evidence="9">
    <location>
        <begin position="205"/>
        <end position="450"/>
    </location>
</feature>
<feature type="transmembrane region" description="Helical" evidence="7">
    <location>
        <begin position="313"/>
        <end position="333"/>
    </location>
</feature>
<protein>
    <recommendedName>
        <fullName evidence="9">GOST seven transmembrane domain-containing protein</fullName>
    </recommendedName>
</protein>
<evidence type="ECO:0000313" key="11">
    <source>
        <dbReference type="Proteomes" id="UP000825935"/>
    </source>
</evidence>
<feature type="compositionally biased region" description="Basic and acidic residues" evidence="6">
    <location>
        <begin position="482"/>
        <end position="500"/>
    </location>
</feature>
<dbReference type="PANTHER" id="PTHR21229">
    <property type="entry name" value="LUNG SEVEN TRANSMEMBRANE RECEPTOR"/>
    <property type="match status" value="1"/>
</dbReference>
<sequence>MAWAVVRLLLGLLIVRVGFTAASIHAYENGRFVNHSNAFLFYGGNEGMRASSNKTAGGSGFSSIRFESLVFRRPESAASKYKAEQPRTQLIQALLFELGERDMVGSRKDAESYVLCCSADLVDSEGCDLGEVIVHAVDHWPMTIPIYFRGDQIETVKAHELIEIPKTGMYNLYFIFCDPLLYGTTITGKTVWKNPTGYLPGRLAPMMKFYGFISLAYVILAVLWLVQYCRFWRDILQLQNYISLVIALGMCEMTLWYFDYSNFNQTGYRPAGITLWAVSIGAIRKTVSRCLLLIVSMGYGVVRPTLGGLTSKVLILGVTYFVAVEVLDVIEHVGAINDMAGKEKLLLVLPVAVLDAVFIMWIFTSLSKTLEKLLTRRLTAKLELYRKFTNTLAVIVVLSIAWIGYELFFKATYAYGSRWQYEWIILAFWNIISFALLCVVCLLWAPSRNATRYAYSEEGPDDFDSEEAVALTSMTTNSHATSDADREKRAVNTDVFRLEDANEEEKIE</sequence>
<evidence type="ECO:0000256" key="7">
    <source>
        <dbReference type="SAM" id="Phobius"/>
    </source>
</evidence>
<dbReference type="Proteomes" id="UP000825935">
    <property type="component" value="Chromosome 17"/>
</dbReference>
<dbReference type="PANTHER" id="PTHR21229:SF1">
    <property type="entry name" value="GH17801P"/>
    <property type="match status" value="1"/>
</dbReference>
<comment type="caution">
    <text evidence="10">The sequence shown here is derived from an EMBL/GenBank/DDBJ whole genome shotgun (WGS) entry which is preliminary data.</text>
</comment>
<feature type="chain" id="PRO_5035784718" description="GOST seven transmembrane domain-containing protein" evidence="8">
    <location>
        <begin position="23"/>
        <end position="508"/>
    </location>
</feature>
<dbReference type="InterPro" id="IPR053937">
    <property type="entry name" value="GOST_TM"/>
</dbReference>
<dbReference type="GO" id="GO:0016020">
    <property type="term" value="C:membrane"/>
    <property type="evidence" value="ECO:0007669"/>
    <property type="project" value="UniProtKB-SubCell"/>
</dbReference>
<keyword evidence="3 8" id="KW-0732">Signal</keyword>
<feature type="transmembrane region" description="Helical" evidence="7">
    <location>
        <begin position="345"/>
        <end position="363"/>
    </location>
</feature>
<evidence type="ECO:0000256" key="2">
    <source>
        <dbReference type="ARBA" id="ARBA00022692"/>
    </source>
</evidence>
<keyword evidence="5 7" id="KW-0472">Membrane</keyword>
<evidence type="ECO:0000313" key="10">
    <source>
        <dbReference type="EMBL" id="KAH7373643.1"/>
    </source>
</evidence>
<evidence type="ECO:0000256" key="8">
    <source>
        <dbReference type="SAM" id="SignalP"/>
    </source>
</evidence>
<feature type="transmembrane region" description="Helical" evidence="7">
    <location>
        <begin position="384"/>
        <end position="403"/>
    </location>
</feature>